<feature type="chain" id="PRO_5036165070" evidence="2">
    <location>
        <begin position="22"/>
        <end position="61"/>
    </location>
</feature>
<sequence length="61" mass="6867">MLFSSGLLFLLTCYCSMVVELTYYKATNNMQDESKCSPATTRGRESRRRYASTLSLSCPPS</sequence>
<dbReference type="EMBL" id="QXFT01000793">
    <property type="protein sequence ID" value="KAE9335685.1"/>
    <property type="molecule type" value="Genomic_DNA"/>
</dbReference>
<accession>A0A6A3M2D5</accession>
<evidence type="ECO:0000313" key="4">
    <source>
        <dbReference type="EMBL" id="KAE9024618.1"/>
    </source>
</evidence>
<organism evidence="4 6">
    <name type="scientific">Phytophthora rubi</name>
    <dbReference type="NCBI Taxonomy" id="129364"/>
    <lineage>
        <taxon>Eukaryota</taxon>
        <taxon>Sar</taxon>
        <taxon>Stramenopiles</taxon>
        <taxon>Oomycota</taxon>
        <taxon>Peronosporomycetes</taxon>
        <taxon>Peronosporales</taxon>
        <taxon>Peronosporaceae</taxon>
        <taxon>Phytophthora</taxon>
    </lineage>
</organism>
<proteinExistence type="predicted"/>
<protein>
    <submittedName>
        <fullName evidence="4">Uncharacterized protein</fullName>
    </submittedName>
</protein>
<dbReference type="Proteomes" id="UP000434957">
    <property type="component" value="Unassembled WGS sequence"/>
</dbReference>
<dbReference type="EMBL" id="QXFU01000780">
    <property type="protein sequence ID" value="KAE9020858.1"/>
    <property type="molecule type" value="Genomic_DNA"/>
</dbReference>
<evidence type="ECO:0000313" key="3">
    <source>
        <dbReference type="EMBL" id="KAE9020858.1"/>
    </source>
</evidence>
<evidence type="ECO:0000256" key="1">
    <source>
        <dbReference type="SAM" id="MobiDB-lite"/>
    </source>
</evidence>
<gene>
    <name evidence="4" type="ORF">PR001_g12631</name>
    <name evidence="3" type="ORF">PR002_g12423</name>
    <name evidence="5" type="ORF">PR003_g12894</name>
</gene>
<feature type="compositionally biased region" description="Polar residues" evidence="1">
    <location>
        <begin position="52"/>
        <end position="61"/>
    </location>
</feature>
<name>A0A6A3M2D5_9STRA</name>
<evidence type="ECO:0000313" key="8">
    <source>
        <dbReference type="Proteomes" id="UP000435112"/>
    </source>
</evidence>
<dbReference type="EMBL" id="QXFV01000828">
    <property type="protein sequence ID" value="KAE9024618.1"/>
    <property type="molecule type" value="Genomic_DNA"/>
</dbReference>
<comment type="caution">
    <text evidence="4">The sequence shown here is derived from an EMBL/GenBank/DDBJ whole genome shotgun (WGS) entry which is preliminary data.</text>
</comment>
<evidence type="ECO:0000313" key="6">
    <source>
        <dbReference type="Proteomes" id="UP000429607"/>
    </source>
</evidence>
<dbReference type="AlphaFoldDB" id="A0A6A3M2D5"/>
<evidence type="ECO:0000313" key="7">
    <source>
        <dbReference type="Proteomes" id="UP000434957"/>
    </source>
</evidence>
<feature type="region of interest" description="Disordered" evidence="1">
    <location>
        <begin position="33"/>
        <end position="61"/>
    </location>
</feature>
<evidence type="ECO:0000313" key="5">
    <source>
        <dbReference type="EMBL" id="KAE9335685.1"/>
    </source>
</evidence>
<reference evidence="6 8" key="1">
    <citation type="submission" date="2018-09" db="EMBL/GenBank/DDBJ databases">
        <title>Genomic investigation of the strawberry pathogen Phytophthora fragariae indicates pathogenicity is determined by transcriptional variation in three key races.</title>
        <authorList>
            <person name="Adams T.M."/>
            <person name="Armitage A.D."/>
            <person name="Sobczyk M.K."/>
            <person name="Bates H.J."/>
            <person name="Dunwell J.M."/>
            <person name="Nellist C.F."/>
            <person name="Harrison R.J."/>
        </authorList>
    </citation>
    <scope>NUCLEOTIDE SEQUENCE [LARGE SCALE GENOMIC DNA]</scope>
    <source>
        <strain evidence="4 6">SCRP249</strain>
        <strain evidence="3 8">SCRP324</strain>
        <strain evidence="5 7">SCRP333</strain>
    </source>
</reference>
<keyword evidence="2" id="KW-0732">Signal</keyword>
<dbReference type="Proteomes" id="UP000435112">
    <property type="component" value="Unassembled WGS sequence"/>
</dbReference>
<evidence type="ECO:0000256" key="2">
    <source>
        <dbReference type="SAM" id="SignalP"/>
    </source>
</evidence>
<keyword evidence="7" id="KW-1185">Reference proteome</keyword>
<dbReference type="Proteomes" id="UP000429607">
    <property type="component" value="Unassembled WGS sequence"/>
</dbReference>
<feature type="signal peptide" evidence="2">
    <location>
        <begin position="1"/>
        <end position="21"/>
    </location>
</feature>